<feature type="domain" description="HAMP" evidence="13">
    <location>
        <begin position="307"/>
        <end position="359"/>
    </location>
</feature>
<evidence type="ECO:0000256" key="4">
    <source>
        <dbReference type="ARBA" id="ARBA00022692"/>
    </source>
</evidence>
<feature type="compositionally biased region" description="Basic and acidic residues" evidence="10">
    <location>
        <begin position="364"/>
        <end position="397"/>
    </location>
</feature>
<evidence type="ECO:0000256" key="1">
    <source>
        <dbReference type="ARBA" id="ARBA00004651"/>
    </source>
</evidence>
<proteinExistence type="inferred from homology"/>
<dbReference type="SMART" id="SM00283">
    <property type="entry name" value="MA"/>
    <property type="match status" value="1"/>
</dbReference>
<dbReference type="InterPro" id="IPR029151">
    <property type="entry name" value="Sensor-like_sf"/>
</dbReference>
<evidence type="ECO:0000256" key="3">
    <source>
        <dbReference type="ARBA" id="ARBA00022500"/>
    </source>
</evidence>
<dbReference type="Pfam" id="PF02743">
    <property type="entry name" value="dCache_1"/>
    <property type="match status" value="1"/>
</dbReference>
<dbReference type="GO" id="GO:0005886">
    <property type="term" value="C:plasma membrane"/>
    <property type="evidence" value="ECO:0007669"/>
    <property type="project" value="UniProtKB-SubCell"/>
</dbReference>
<dbReference type="Gene3D" id="3.30.450.20">
    <property type="entry name" value="PAS domain"/>
    <property type="match status" value="1"/>
</dbReference>
<dbReference type="Gene3D" id="6.10.340.10">
    <property type="match status" value="1"/>
</dbReference>
<dbReference type="PANTHER" id="PTHR32089">
    <property type="entry name" value="METHYL-ACCEPTING CHEMOTAXIS PROTEIN MCPB"/>
    <property type="match status" value="1"/>
</dbReference>
<sequence>MLRTIQAKLLMPILAVVLVSGLGMGFASYEVASTAINEASRNDGMRSVHALRRLVELVMDTARFDISGIASNPSLKLLLSDAAETAGHLETLQEQMRELVKRQPLYNSIIVLNKDGVITASTSGSNGGKRGDREYFKSSMTGKFYISPPSTSKQTNKTVIFISVPVYGAGTGSAVGVVMASVQVEPFNEQYIEPVRMLETGYAMLINDQGRFIGHKDETMIATDGMAPELLAQFKNLPAEAVMKEGEMNGQRVLFFTEASPSTGWRPIIVCPRAEFYRADNRMALVNSAFALALILLVACITYFAVRGVAKDLGRSTRFASSVAGGDLSSTLAIHRDDELGVLANALTTMVNKLKSMIADAEEKTCESHRRTEEASEARREAEQARRDAEQARRDGMHQAASRLKEIALTLTDAIRSITAQVAEASGGASSQNKLAAEAMHSMQRMDATVDEVSRKAREADESSAQARNKAEAGAKVVADVIASISVVDGKTAVLKKSMADLAARAQGIGQIMGVITDIADQTNLLALNAAIEAARAGEAGRGFAVVADEVRKLAEKTMTATKEVGDAVKAIQGSTQSNITGMEETSRAVAQSTEMAQEAGGALREIVSISDVSAGQVKHIAATSDEQLAVSREIGTDTSEINAIAGKTATLMTDVGHTVHQISTLTDRINALVKELQQA</sequence>
<dbReference type="PROSITE" id="PS50885">
    <property type="entry name" value="HAMP"/>
    <property type="match status" value="1"/>
</dbReference>
<dbReference type="CDD" id="cd11386">
    <property type="entry name" value="MCP_signal"/>
    <property type="match status" value="1"/>
</dbReference>
<evidence type="ECO:0000313" key="14">
    <source>
        <dbReference type="EMBL" id="SBW07340.1"/>
    </source>
</evidence>
<accession>A0A212K6L4</accession>
<feature type="transmembrane region" description="Helical" evidence="11">
    <location>
        <begin position="283"/>
        <end position="306"/>
    </location>
</feature>
<evidence type="ECO:0000256" key="6">
    <source>
        <dbReference type="ARBA" id="ARBA00023136"/>
    </source>
</evidence>
<evidence type="ECO:0000259" key="12">
    <source>
        <dbReference type="PROSITE" id="PS50111"/>
    </source>
</evidence>
<protein>
    <submittedName>
        <fullName evidence="14">Methyl-accepting chemotaxis sensory transducer with Cache sensor</fullName>
    </submittedName>
</protein>
<evidence type="ECO:0000259" key="13">
    <source>
        <dbReference type="PROSITE" id="PS50885"/>
    </source>
</evidence>
<evidence type="ECO:0000256" key="10">
    <source>
        <dbReference type="SAM" id="MobiDB-lite"/>
    </source>
</evidence>
<keyword evidence="5 11" id="KW-1133">Transmembrane helix</keyword>
<keyword evidence="3" id="KW-0145">Chemotaxis</keyword>
<evidence type="ECO:0000256" key="5">
    <source>
        <dbReference type="ARBA" id="ARBA00022989"/>
    </source>
</evidence>
<gene>
    <name evidence="14" type="ORF">KL86DPRO_30038</name>
</gene>
<keyword evidence="4 11" id="KW-0812">Transmembrane</keyword>
<evidence type="ECO:0000256" key="11">
    <source>
        <dbReference type="SAM" id="Phobius"/>
    </source>
</evidence>
<dbReference type="Gene3D" id="1.10.287.950">
    <property type="entry name" value="Methyl-accepting chemotaxis protein"/>
    <property type="match status" value="1"/>
</dbReference>
<evidence type="ECO:0000256" key="7">
    <source>
        <dbReference type="ARBA" id="ARBA00023224"/>
    </source>
</evidence>
<dbReference type="GO" id="GO:0006935">
    <property type="term" value="P:chemotaxis"/>
    <property type="evidence" value="ECO:0007669"/>
    <property type="project" value="UniProtKB-KW"/>
</dbReference>
<dbReference type="Pfam" id="PF00672">
    <property type="entry name" value="HAMP"/>
    <property type="match status" value="1"/>
</dbReference>
<evidence type="ECO:0000256" key="9">
    <source>
        <dbReference type="PROSITE-ProRule" id="PRU00284"/>
    </source>
</evidence>
<dbReference type="CDD" id="cd12914">
    <property type="entry name" value="PDC1_DGC_like"/>
    <property type="match status" value="1"/>
</dbReference>
<dbReference type="EMBL" id="FLUQ01000003">
    <property type="protein sequence ID" value="SBW07340.1"/>
    <property type="molecule type" value="Genomic_DNA"/>
</dbReference>
<dbReference type="SMART" id="SM00304">
    <property type="entry name" value="HAMP"/>
    <property type="match status" value="1"/>
</dbReference>
<evidence type="ECO:0000256" key="8">
    <source>
        <dbReference type="ARBA" id="ARBA00029447"/>
    </source>
</evidence>
<dbReference type="AlphaFoldDB" id="A0A212K6L4"/>
<comment type="similarity">
    <text evidence="8">Belongs to the methyl-accepting chemotaxis (MCP) protein family.</text>
</comment>
<comment type="subcellular location">
    <subcellularLocation>
        <location evidence="1">Cell membrane</location>
        <topology evidence="1">Multi-pass membrane protein</topology>
    </subcellularLocation>
</comment>
<dbReference type="PANTHER" id="PTHR32089:SF112">
    <property type="entry name" value="LYSOZYME-LIKE PROTEIN-RELATED"/>
    <property type="match status" value="1"/>
</dbReference>
<evidence type="ECO:0000256" key="2">
    <source>
        <dbReference type="ARBA" id="ARBA00022475"/>
    </source>
</evidence>
<dbReference type="PROSITE" id="PS50111">
    <property type="entry name" value="CHEMOTAXIS_TRANSDUC_2"/>
    <property type="match status" value="1"/>
</dbReference>
<name>A0A212K6L4_9DELT</name>
<dbReference type="SUPFAM" id="SSF58104">
    <property type="entry name" value="Methyl-accepting chemotaxis protein (MCP) signaling domain"/>
    <property type="match status" value="1"/>
</dbReference>
<keyword evidence="7 9" id="KW-0807">Transducer</keyword>
<dbReference type="InterPro" id="IPR004089">
    <property type="entry name" value="MCPsignal_dom"/>
</dbReference>
<dbReference type="CDD" id="cd06225">
    <property type="entry name" value="HAMP"/>
    <property type="match status" value="1"/>
</dbReference>
<feature type="domain" description="Methyl-accepting transducer" evidence="12">
    <location>
        <begin position="407"/>
        <end position="643"/>
    </location>
</feature>
<feature type="region of interest" description="Disordered" evidence="10">
    <location>
        <begin position="364"/>
        <end position="399"/>
    </location>
</feature>
<dbReference type="SUPFAM" id="SSF103190">
    <property type="entry name" value="Sensory domain-like"/>
    <property type="match status" value="1"/>
</dbReference>
<keyword evidence="2" id="KW-1003">Cell membrane</keyword>
<dbReference type="GO" id="GO:0007165">
    <property type="term" value="P:signal transduction"/>
    <property type="evidence" value="ECO:0007669"/>
    <property type="project" value="UniProtKB-KW"/>
</dbReference>
<organism evidence="14">
    <name type="scientific">uncultured delta proteobacterium</name>
    <dbReference type="NCBI Taxonomy" id="34034"/>
    <lineage>
        <taxon>Bacteria</taxon>
        <taxon>Deltaproteobacteria</taxon>
        <taxon>environmental samples</taxon>
    </lineage>
</organism>
<dbReference type="InterPro" id="IPR033479">
    <property type="entry name" value="dCache_1"/>
</dbReference>
<reference evidence="14" key="1">
    <citation type="submission" date="2016-04" db="EMBL/GenBank/DDBJ databases">
        <authorList>
            <person name="Evans L.H."/>
            <person name="Alamgir A."/>
            <person name="Owens N."/>
            <person name="Weber N.D."/>
            <person name="Virtaneva K."/>
            <person name="Barbian K."/>
            <person name="Babar A."/>
            <person name="Rosenke K."/>
        </authorList>
    </citation>
    <scope>NUCLEOTIDE SEQUENCE</scope>
    <source>
        <strain evidence="14">86</strain>
    </source>
</reference>
<dbReference type="Pfam" id="PF00015">
    <property type="entry name" value="MCPsignal"/>
    <property type="match status" value="1"/>
</dbReference>
<dbReference type="CDD" id="cd12912">
    <property type="entry name" value="PDC2_MCP_like"/>
    <property type="match status" value="1"/>
</dbReference>
<keyword evidence="6 11" id="KW-0472">Membrane</keyword>
<dbReference type="InterPro" id="IPR003660">
    <property type="entry name" value="HAMP_dom"/>
</dbReference>